<dbReference type="RefSeq" id="WP_163903148.1">
    <property type="nucleotide sequence ID" value="NZ_CP048427.1"/>
</dbReference>
<evidence type="ECO:0000256" key="1">
    <source>
        <dbReference type="ARBA" id="ARBA00022723"/>
    </source>
</evidence>
<accession>A0A6M1SDA4</accession>
<reference evidence="6 7" key="1">
    <citation type="submission" date="2020-02" db="EMBL/GenBank/DDBJ databases">
        <title>Genome sequence of the type strain CCBAU10050 of Rhizobium daejeonense.</title>
        <authorList>
            <person name="Gao J."/>
            <person name="Sun J."/>
        </authorList>
    </citation>
    <scope>NUCLEOTIDE SEQUENCE [LARGE SCALE GENOMIC DNA]</scope>
    <source>
        <strain evidence="6 7">CCBAU10050</strain>
    </source>
</reference>
<gene>
    <name evidence="6" type="ORF">G6N76_13840</name>
</gene>
<feature type="domain" description="EF-hand" evidence="5">
    <location>
        <begin position="230"/>
        <end position="263"/>
    </location>
</feature>
<dbReference type="PROSITE" id="PS00018">
    <property type="entry name" value="EF_HAND_1"/>
    <property type="match status" value="2"/>
</dbReference>
<keyword evidence="1" id="KW-0479">Metal-binding</keyword>
<keyword evidence="4" id="KW-0732">Signal</keyword>
<dbReference type="Pfam" id="PF13202">
    <property type="entry name" value="EF-hand_5"/>
    <property type="match status" value="3"/>
</dbReference>
<sequence length="263" mass="28286">MYARKTTLAALATALLFSASSGIALAQGGKGPGPMDSPCGPRPMMLRGPAGMFIRALQEFDTNKDGKISKDEAKAGGDTLFAAIDADKDGSLTPGELRKYHETRMEAWKESMPKPPAAEDAAKTKAPAPQDDASTPPPPPEDMADDDSMIPPDGARDCGPRDDKGWGGKGWHGKNWRDDKPGFGRHDDRNRPERDGPREEMGMGPMGHHGVRRMMARIDTDENGQISKAEADAAVAKLFDRFDTNKDGFISADDFPAGPKILP</sequence>
<dbReference type="EMBL" id="JAAKZH010000004">
    <property type="protein sequence ID" value="NGO64746.1"/>
    <property type="molecule type" value="Genomic_DNA"/>
</dbReference>
<dbReference type="SMART" id="SM00054">
    <property type="entry name" value="EFh"/>
    <property type="match status" value="3"/>
</dbReference>
<name>A0A6M1SDA4_9HYPH</name>
<dbReference type="InterPro" id="IPR002048">
    <property type="entry name" value="EF_hand_dom"/>
</dbReference>
<keyword evidence="7" id="KW-1185">Reference proteome</keyword>
<proteinExistence type="predicted"/>
<dbReference type="InterPro" id="IPR011992">
    <property type="entry name" value="EF-hand-dom_pair"/>
</dbReference>
<evidence type="ECO:0000256" key="2">
    <source>
        <dbReference type="ARBA" id="ARBA00022737"/>
    </source>
</evidence>
<dbReference type="GO" id="GO:0005509">
    <property type="term" value="F:calcium ion binding"/>
    <property type="evidence" value="ECO:0007669"/>
    <property type="project" value="InterPro"/>
</dbReference>
<evidence type="ECO:0000256" key="3">
    <source>
        <dbReference type="SAM" id="MobiDB-lite"/>
    </source>
</evidence>
<evidence type="ECO:0000313" key="7">
    <source>
        <dbReference type="Proteomes" id="UP000477849"/>
    </source>
</evidence>
<feature type="compositionally biased region" description="Basic and acidic residues" evidence="3">
    <location>
        <begin position="154"/>
        <end position="166"/>
    </location>
</feature>
<feature type="chain" id="PRO_5027013905" evidence="4">
    <location>
        <begin position="27"/>
        <end position="263"/>
    </location>
</feature>
<dbReference type="PROSITE" id="PS50222">
    <property type="entry name" value="EF_HAND_2"/>
    <property type="match status" value="2"/>
</dbReference>
<dbReference type="AlphaFoldDB" id="A0A6M1SDA4"/>
<dbReference type="SUPFAM" id="SSF47473">
    <property type="entry name" value="EF-hand"/>
    <property type="match status" value="1"/>
</dbReference>
<dbReference type="PANTHER" id="PTHR10891">
    <property type="entry name" value="EF-HAND CALCIUM-BINDING DOMAIN CONTAINING PROTEIN"/>
    <property type="match status" value="1"/>
</dbReference>
<feature type="domain" description="EF-hand" evidence="5">
    <location>
        <begin position="72"/>
        <end position="107"/>
    </location>
</feature>
<dbReference type="Proteomes" id="UP000477849">
    <property type="component" value="Unassembled WGS sequence"/>
</dbReference>
<feature type="compositionally biased region" description="Low complexity" evidence="3">
    <location>
        <begin position="124"/>
        <end position="134"/>
    </location>
</feature>
<evidence type="ECO:0000313" key="6">
    <source>
        <dbReference type="EMBL" id="NGO64746.1"/>
    </source>
</evidence>
<evidence type="ECO:0000256" key="4">
    <source>
        <dbReference type="SAM" id="SignalP"/>
    </source>
</evidence>
<feature type="compositionally biased region" description="Basic and acidic residues" evidence="3">
    <location>
        <begin position="175"/>
        <end position="201"/>
    </location>
</feature>
<feature type="region of interest" description="Disordered" evidence="3">
    <location>
        <begin position="104"/>
        <end position="209"/>
    </location>
</feature>
<feature type="signal peptide" evidence="4">
    <location>
        <begin position="1"/>
        <end position="26"/>
    </location>
</feature>
<organism evidence="6 7">
    <name type="scientific">Rhizobium daejeonense</name>
    <dbReference type="NCBI Taxonomy" id="240521"/>
    <lineage>
        <taxon>Bacteria</taxon>
        <taxon>Pseudomonadati</taxon>
        <taxon>Pseudomonadota</taxon>
        <taxon>Alphaproteobacteria</taxon>
        <taxon>Hyphomicrobiales</taxon>
        <taxon>Rhizobiaceae</taxon>
        <taxon>Rhizobium/Agrobacterium group</taxon>
        <taxon>Rhizobium</taxon>
    </lineage>
</organism>
<protein>
    <submittedName>
        <fullName evidence="6">Calcium-binding protein</fullName>
    </submittedName>
</protein>
<comment type="caution">
    <text evidence="6">The sequence shown here is derived from an EMBL/GenBank/DDBJ whole genome shotgun (WGS) entry which is preliminary data.</text>
</comment>
<dbReference type="Gene3D" id="1.10.238.10">
    <property type="entry name" value="EF-hand"/>
    <property type="match status" value="2"/>
</dbReference>
<dbReference type="InterPro" id="IPR039647">
    <property type="entry name" value="EF_hand_pair_protein_CML-like"/>
</dbReference>
<dbReference type="InterPro" id="IPR018247">
    <property type="entry name" value="EF_Hand_1_Ca_BS"/>
</dbReference>
<keyword evidence="2" id="KW-0677">Repeat</keyword>
<evidence type="ECO:0000259" key="5">
    <source>
        <dbReference type="PROSITE" id="PS50222"/>
    </source>
</evidence>